<dbReference type="STRING" id="1921803.NIES593_21800"/>
<dbReference type="SUPFAM" id="SSF50341">
    <property type="entry name" value="CheW-like"/>
    <property type="match status" value="1"/>
</dbReference>
<dbReference type="Gene3D" id="2.40.50.180">
    <property type="entry name" value="CheA-289, Domain 4"/>
    <property type="match status" value="1"/>
</dbReference>
<dbReference type="RefSeq" id="WP_073601597.1">
    <property type="nucleotide sequence ID" value="NZ_MRCB01000047.1"/>
</dbReference>
<dbReference type="GO" id="GO:0006935">
    <property type="term" value="P:chemotaxis"/>
    <property type="evidence" value="ECO:0007669"/>
    <property type="project" value="InterPro"/>
</dbReference>
<feature type="domain" description="CheW-like" evidence="1">
    <location>
        <begin position="19"/>
        <end position="114"/>
    </location>
</feature>
<comment type="caution">
    <text evidence="2">The sequence shown here is derived from an EMBL/GenBank/DDBJ whole genome shotgun (WGS) entry which is preliminary data.</text>
</comment>
<evidence type="ECO:0000313" key="3">
    <source>
        <dbReference type="Proteomes" id="UP000186868"/>
    </source>
</evidence>
<accession>A0A1U7H7Z1</accession>
<sequence length="164" mass="17847">MTGEADSAAIATPPSGSRFILAQLDRLTLVFPANLVAETLLIERSQILPIPFYSSVVLGCIHHAGQLVPLVVTDALFGISSPLTKERLTVVRLGEQAQKFAGVGLVVERFLSSQTSEQLPAEIFNSDLYFPATESDATLKLFRTQLLSDELFLPQRWAASTSRS</sequence>
<dbReference type="Proteomes" id="UP000186868">
    <property type="component" value="Unassembled WGS sequence"/>
</dbReference>
<protein>
    <recommendedName>
        <fullName evidence="1">CheW-like domain-containing protein</fullName>
    </recommendedName>
</protein>
<reference evidence="2 3" key="1">
    <citation type="submission" date="2016-11" db="EMBL/GenBank/DDBJ databases">
        <title>Draft Genome Sequences of Nine Cyanobacterial Strains from Diverse Habitats.</title>
        <authorList>
            <person name="Zhu T."/>
            <person name="Hou S."/>
            <person name="Lu X."/>
            <person name="Hess W.R."/>
        </authorList>
    </citation>
    <scope>NUCLEOTIDE SEQUENCE [LARGE SCALE GENOMIC DNA]</scope>
    <source>
        <strain evidence="2 3">NIES-593</strain>
    </source>
</reference>
<proteinExistence type="predicted"/>
<gene>
    <name evidence="2" type="ORF">NIES593_21800</name>
</gene>
<keyword evidence="3" id="KW-1185">Reference proteome</keyword>
<dbReference type="Pfam" id="PF01584">
    <property type="entry name" value="CheW"/>
    <property type="match status" value="1"/>
</dbReference>
<evidence type="ECO:0000313" key="2">
    <source>
        <dbReference type="EMBL" id="OKH18690.1"/>
    </source>
</evidence>
<dbReference type="AlphaFoldDB" id="A0A1U7H7Z1"/>
<dbReference type="InterPro" id="IPR002545">
    <property type="entry name" value="CheW-lke_dom"/>
</dbReference>
<name>A0A1U7H7Z1_9CYAN</name>
<evidence type="ECO:0000259" key="1">
    <source>
        <dbReference type="Pfam" id="PF01584"/>
    </source>
</evidence>
<dbReference type="InterPro" id="IPR036061">
    <property type="entry name" value="CheW-like_dom_sf"/>
</dbReference>
<dbReference type="OrthoDB" id="573824at2"/>
<dbReference type="GO" id="GO:0007165">
    <property type="term" value="P:signal transduction"/>
    <property type="evidence" value="ECO:0007669"/>
    <property type="project" value="InterPro"/>
</dbReference>
<dbReference type="EMBL" id="MRCB01000047">
    <property type="protein sequence ID" value="OKH18690.1"/>
    <property type="molecule type" value="Genomic_DNA"/>
</dbReference>
<organism evidence="2 3">
    <name type="scientific">Hydrococcus rivularis NIES-593</name>
    <dbReference type="NCBI Taxonomy" id="1921803"/>
    <lineage>
        <taxon>Bacteria</taxon>
        <taxon>Bacillati</taxon>
        <taxon>Cyanobacteriota</taxon>
        <taxon>Cyanophyceae</taxon>
        <taxon>Pleurocapsales</taxon>
        <taxon>Hydrococcaceae</taxon>
        <taxon>Hydrococcus</taxon>
    </lineage>
</organism>